<accession>A0A7G7YNE7</accession>
<keyword evidence="2" id="KW-1185">Reference proteome</keyword>
<dbReference type="EMBL" id="CP046883">
    <property type="protein sequence ID" value="QNH96017.1"/>
    <property type="molecule type" value="Genomic_DNA"/>
</dbReference>
<evidence type="ECO:0000313" key="2">
    <source>
        <dbReference type="Proteomes" id="UP000515275"/>
    </source>
</evidence>
<evidence type="ECO:0008006" key="3">
    <source>
        <dbReference type="Google" id="ProtNLM"/>
    </source>
</evidence>
<evidence type="ECO:0000313" key="1">
    <source>
        <dbReference type="EMBL" id="QNH96017.1"/>
    </source>
</evidence>
<sequence length="420" mass="46330">MRNYLLIEDNPSPPTPASGAPHLWIKGLGPAGALLAFRAAARGWRVTGCDPRVESTQRLPAWPATYGLLDSEVPVWARDFVSAPIELRTVTCSERPAPFRYCMLNKEALRTAVEAVGIRITSDLRPPHDATMVADCTGAPTDSSAYWQLAVGIVLPYSFLRNATPSPIFMDWSATTGRPPSFLYVQHLERGVLFEETVLATGLSPHAVIPELERRIEARLDEHFRDWRSHALPDRETVVIPMGTRRARFLSIHDFSPTPTNTSEDKVLSGASTLPRIYFGAAGGMINPATGYSVGGAMSQADACLDSLESAGGYLLSGTERARGRIKLHRKANAELAFYLRRLGSELISRADGPTLSSFFDAFFTLDLARQLAYLTGHDGIGVMASMWAMRSIVGWRHPFLMPLWKTPRQVLRAVLKNKR</sequence>
<dbReference type="PANTHER" id="PTHR39757">
    <property type="match status" value="1"/>
</dbReference>
<dbReference type="AlphaFoldDB" id="A0A7G7YNE7"/>
<organism evidence="1 2">
    <name type="scientific">Corynebacterium anserum</name>
    <dbReference type="NCBI Taxonomy" id="2684406"/>
    <lineage>
        <taxon>Bacteria</taxon>
        <taxon>Bacillati</taxon>
        <taxon>Actinomycetota</taxon>
        <taxon>Actinomycetes</taxon>
        <taxon>Mycobacteriales</taxon>
        <taxon>Corynebacteriaceae</taxon>
        <taxon>Corynebacterium</taxon>
    </lineage>
</organism>
<protein>
    <recommendedName>
        <fullName evidence="3">Lycopene beta cyclase</fullName>
    </recommendedName>
</protein>
<dbReference type="Pfam" id="PF05834">
    <property type="entry name" value="Lycopene_cycl"/>
    <property type="match status" value="1"/>
</dbReference>
<dbReference type="PANTHER" id="PTHR39757:SF5">
    <property type="entry name" value="OS02G0190600 PROTEIN"/>
    <property type="match status" value="1"/>
</dbReference>
<proteinExistence type="predicted"/>
<gene>
    <name evidence="1" type="ORF">GP473_04445</name>
</gene>
<reference evidence="1 2" key="1">
    <citation type="submission" date="2019-12" db="EMBL/GenBank/DDBJ databases">
        <title>Corynebacterium sp. nov., isolated from feces of the Anser Albifrons in China.</title>
        <authorList>
            <person name="Liu Q."/>
        </authorList>
    </citation>
    <scope>NUCLEOTIDE SEQUENCE [LARGE SCALE GENOMIC DNA]</scope>
    <source>
        <strain evidence="1 2">23H37-10</strain>
    </source>
</reference>
<dbReference type="KEGG" id="cans:GP473_04445"/>
<name>A0A7G7YNE7_9CORY</name>
<dbReference type="Proteomes" id="UP000515275">
    <property type="component" value="Chromosome"/>
</dbReference>